<dbReference type="GO" id="GO:0000155">
    <property type="term" value="F:phosphorelay sensor kinase activity"/>
    <property type="evidence" value="ECO:0007669"/>
    <property type="project" value="InterPro"/>
</dbReference>
<keyword evidence="19" id="KW-1185">Reference proteome</keyword>
<evidence type="ECO:0000256" key="3">
    <source>
        <dbReference type="ARBA" id="ARBA00012438"/>
    </source>
</evidence>
<dbReference type="InterPro" id="IPR003594">
    <property type="entry name" value="HATPase_dom"/>
</dbReference>
<dbReference type="SUPFAM" id="SSF55874">
    <property type="entry name" value="ATPase domain of HSP90 chaperone/DNA topoisomerase II/histidine kinase"/>
    <property type="match status" value="1"/>
</dbReference>
<proteinExistence type="predicted"/>
<dbReference type="RefSeq" id="WP_168662343.1">
    <property type="nucleotide sequence ID" value="NZ_CP051180.1"/>
</dbReference>
<evidence type="ECO:0000256" key="9">
    <source>
        <dbReference type="ARBA" id="ARBA00022741"/>
    </source>
</evidence>
<dbReference type="SUPFAM" id="SSF47384">
    <property type="entry name" value="Homodimeric domain of signal transducing histidine kinase"/>
    <property type="match status" value="1"/>
</dbReference>
<dbReference type="PROSITE" id="PS50885">
    <property type="entry name" value="HAMP"/>
    <property type="match status" value="1"/>
</dbReference>
<dbReference type="PRINTS" id="PR00344">
    <property type="entry name" value="BCTRLSENSOR"/>
</dbReference>
<keyword evidence="14 15" id="KW-0472">Membrane</keyword>
<evidence type="ECO:0000256" key="11">
    <source>
        <dbReference type="ARBA" id="ARBA00022840"/>
    </source>
</evidence>
<dbReference type="Pfam" id="PF02518">
    <property type="entry name" value="HATPase_c"/>
    <property type="match status" value="1"/>
</dbReference>
<keyword evidence="11" id="KW-0067">ATP-binding</keyword>
<evidence type="ECO:0000256" key="5">
    <source>
        <dbReference type="ARBA" id="ARBA00022519"/>
    </source>
</evidence>
<dbReference type="Proteomes" id="UP000501602">
    <property type="component" value="Chromosome"/>
</dbReference>
<feature type="transmembrane region" description="Helical" evidence="15">
    <location>
        <begin position="156"/>
        <end position="175"/>
    </location>
</feature>
<comment type="catalytic activity">
    <reaction evidence="1">
        <text>ATP + protein L-histidine = ADP + protein N-phospho-L-histidine.</text>
        <dbReference type="EC" id="2.7.13.3"/>
    </reaction>
</comment>
<dbReference type="GO" id="GO:0005886">
    <property type="term" value="C:plasma membrane"/>
    <property type="evidence" value="ECO:0007669"/>
    <property type="project" value="UniProtKB-SubCell"/>
</dbReference>
<evidence type="ECO:0000256" key="12">
    <source>
        <dbReference type="ARBA" id="ARBA00022989"/>
    </source>
</evidence>
<reference evidence="18 19" key="1">
    <citation type="submission" date="2020-04" db="EMBL/GenBank/DDBJ databases">
        <title>Ferrimonas sp. S7 isolated from sea water.</title>
        <authorList>
            <person name="Bae S.S."/>
            <person name="Baek K."/>
        </authorList>
    </citation>
    <scope>NUCLEOTIDE SEQUENCE [LARGE SCALE GENOMIC DNA]</scope>
    <source>
        <strain evidence="18 19">S7</strain>
    </source>
</reference>
<dbReference type="AlphaFoldDB" id="A0A6H1UJL1"/>
<dbReference type="SMART" id="SM00387">
    <property type="entry name" value="HATPase_c"/>
    <property type="match status" value="1"/>
</dbReference>
<feature type="transmembrane region" description="Helical" evidence="15">
    <location>
        <begin position="12"/>
        <end position="33"/>
    </location>
</feature>
<keyword evidence="4" id="KW-1003">Cell membrane</keyword>
<evidence type="ECO:0000256" key="13">
    <source>
        <dbReference type="ARBA" id="ARBA00023012"/>
    </source>
</evidence>
<dbReference type="PANTHER" id="PTHR44936">
    <property type="entry name" value="SENSOR PROTEIN CREC"/>
    <property type="match status" value="1"/>
</dbReference>
<dbReference type="Pfam" id="PF00512">
    <property type="entry name" value="HisKA"/>
    <property type="match status" value="1"/>
</dbReference>
<dbReference type="Gene3D" id="3.30.565.10">
    <property type="entry name" value="Histidine kinase-like ATPase, C-terminal domain"/>
    <property type="match status" value="1"/>
</dbReference>
<dbReference type="EMBL" id="CP051180">
    <property type="protein sequence ID" value="QIZ78406.1"/>
    <property type="molecule type" value="Genomic_DNA"/>
</dbReference>
<dbReference type="InterPro" id="IPR003661">
    <property type="entry name" value="HisK_dim/P_dom"/>
</dbReference>
<organism evidence="18 19">
    <name type="scientific">Ferrimonas lipolytica</name>
    <dbReference type="NCBI Taxonomy" id="2724191"/>
    <lineage>
        <taxon>Bacteria</taxon>
        <taxon>Pseudomonadati</taxon>
        <taxon>Pseudomonadota</taxon>
        <taxon>Gammaproteobacteria</taxon>
        <taxon>Alteromonadales</taxon>
        <taxon>Ferrimonadaceae</taxon>
        <taxon>Ferrimonas</taxon>
    </lineage>
</organism>
<dbReference type="InterPro" id="IPR050980">
    <property type="entry name" value="2C_sensor_his_kinase"/>
</dbReference>
<evidence type="ECO:0000256" key="10">
    <source>
        <dbReference type="ARBA" id="ARBA00022777"/>
    </source>
</evidence>
<keyword evidence="5" id="KW-0997">Cell inner membrane</keyword>
<dbReference type="PROSITE" id="PS50109">
    <property type="entry name" value="HIS_KIN"/>
    <property type="match status" value="1"/>
</dbReference>
<dbReference type="CDD" id="cd00082">
    <property type="entry name" value="HisKA"/>
    <property type="match status" value="1"/>
</dbReference>
<keyword evidence="13" id="KW-0902">Two-component regulatory system</keyword>
<evidence type="ECO:0000256" key="7">
    <source>
        <dbReference type="ARBA" id="ARBA00022679"/>
    </source>
</evidence>
<evidence type="ECO:0000256" key="14">
    <source>
        <dbReference type="ARBA" id="ARBA00023136"/>
    </source>
</evidence>
<sequence>MGWTRLPRSNFGQTVSLIGCLLLISQILSYWSLTMYVVKPTTQQIIELMARQVDFAFRDLQLDINHLTPLDALQVRLEENLYMEAFTIEQAEKNGLNQATYYSLFSDQMSEYLGGPAEVRLATGGAYQVWVRPPQAPQVWLRIPLSDFDQTTISPLTIYLIGIGTLSILGGWWFARRQSRPLQRLQRAALSVSRGNFPKPIPLSGSVEVEEVTQAFNRMSHSMAKLESDRQVLLAGVSHDLRTPLTRIRLAAEMMNNSDSFLKEGIEHDIDDMNDIIDQFIAFIRGHQNEDLLPLSLNELLQETAEKEGLRGATIELALGDSRECLLPPVAIKRVLGNLLENALRYGDGWIRLSSGEDSNWIWFQVEDNGPGIPAGKLDEMFEPFKQGDEARGGAGSGLGLAIISRIVEGLAGQLQVSNRTTGGLRVRVRLPVQPNQFMSN</sequence>
<feature type="domain" description="HAMP" evidence="17">
    <location>
        <begin position="176"/>
        <end position="228"/>
    </location>
</feature>
<keyword evidence="10 18" id="KW-0418">Kinase</keyword>
<dbReference type="KEGG" id="fes:HER31_16750"/>
<protein>
    <recommendedName>
        <fullName evidence="3">histidine kinase</fullName>
        <ecNumber evidence="3">2.7.13.3</ecNumber>
    </recommendedName>
</protein>
<evidence type="ECO:0000259" key="16">
    <source>
        <dbReference type="PROSITE" id="PS50109"/>
    </source>
</evidence>
<dbReference type="PANTHER" id="PTHR44936:SF5">
    <property type="entry name" value="SENSOR HISTIDINE KINASE ENVZ"/>
    <property type="match status" value="1"/>
</dbReference>
<dbReference type="InterPro" id="IPR036097">
    <property type="entry name" value="HisK_dim/P_sf"/>
</dbReference>
<evidence type="ECO:0000256" key="15">
    <source>
        <dbReference type="SAM" id="Phobius"/>
    </source>
</evidence>
<dbReference type="Gene3D" id="1.10.287.130">
    <property type="match status" value="1"/>
</dbReference>
<evidence type="ECO:0000256" key="1">
    <source>
        <dbReference type="ARBA" id="ARBA00000085"/>
    </source>
</evidence>
<accession>A0A6H1UJL1</accession>
<comment type="subcellular location">
    <subcellularLocation>
        <location evidence="2">Cell inner membrane</location>
        <topology evidence="2">Multi-pass membrane protein</topology>
    </subcellularLocation>
</comment>
<feature type="domain" description="Histidine kinase" evidence="16">
    <location>
        <begin position="236"/>
        <end position="435"/>
    </location>
</feature>
<evidence type="ECO:0000313" key="19">
    <source>
        <dbReference type="Proteomes" id="UP000501602"/>
    </source>
</evidence>
<dbReference type="EC" id="2.7.13.3" evidence="3"/>
<evidence type="ECO:0000313" key="18">
    <source>
        <dbReference type="EMBL" id="QIZ78406.1"/>
    </source>
</evidence>
<name>A0A6H1UJL1_9GAMM</name>
<dbReference type="InterPro" id="IPR004358">
    <property type="entry name" value="Sig_transdc_His_kin-like_C"/>
</dbReference>
<dbReference type="InterPro" id="IPR003660">
    <property type="entry name" value="HAMP_dom"/>
</dbReference>
<dbReference type="SMART" id="SM00304">
    <property type="entry name" value="HAMP"/>
    <property type="match status" value="1"/>
</dbReference>
<evidence type="ECO:0000256" key="2">
    <source>
        <dbReference type="ARBA" id="ARBA00004429"/>
    </source>
</evidence>
<dbReference type="NCBIfam" id="NF007004">
    <property type="entry name" value="PRK09467.1"/>
    <property type="match status" value="1"/>
</dbReference>
<dbReference type="InterPro" id="IPR036890">
    <property type="entry name" value="HATPase_C_sf"/>
</dbReference>
<evidence type="ECO:0000256" key="4">
    <source>
        <dbReference type="ARBA" id="ARBA00022475"/>
    </source>
</evidence>
<keyword evidence="9" id="KW-0547">Nucleotide-binding</keyword>
<dbReference type="CDD" id="cd06225">
    <property type="entry name" value="HAMP"/>
    <property type="match status" value="1"/>
</dbReference>
<keyword evidence="12 15" id="KW-1133">Transmembrane helix</keyword>
<dbReference type="SMART" id="SM00388">
    <property type="entry name" value="HisKA"/>
    <property type="match status" value="1"/>
</dbReference>
<evidence type="ECO:0000256" key="6">
    <source>
        <dbReference type="ARBA" id="ARBA00022553"/>
    </source>
</evidence>
<dbReference type="GO" id="GO:0005524">
    <property type="term" value="F:ATP binding"/>
    <property type="evidence" value="ECO:0007669"/>
    <property type="project" value="UniProtKB-KW"/>
</dbReference>
<gene>
    <name evidence="18" type="primary">envZ</name>
    <name evidence="18" type="ORF">HER31_16750</name>
</gene>
<evidence type="ECO:0000256" key="8">
    <source>
        <dbReference type="ARBA" id="ARBA00022692"/>
    </source>
</evidence>
<dbReference type="SUPFAM" id="SSF158472">
    <property type="entry name" value="HAMP domain-like"/>
    <property type="match status" value="1"/>
</dbReference>
<dbReference type="Gene3D" id="1.10.8.500">
    <property type="entry name" value="HAMP domain in histidine kinase"/>
    <property type="match status" value="1"/>
</dbReference>
<keyword evidence="8 15" id="KW-0812">Transmembrane</keyword>
<evidence type="ECO:0000259" key="17">
    <source>
        <dbReference type="PROSITE" id="PS50885"/>
    </source>
</evidence>
<dbReference type="FunFam" id="1.10.287.130:FF:000006">
    <property type="entry name" value="Osmolarity two-component histidine kinase EnvZ"/>
    <property type="match status" value="1"/>
</dbReference>
<dbReference type="Pfam" id="PF00672">
    <property type="entry name" value="HAMP"/>
    <property type="match status" value="1"/>
</dbReference>
<keyword evidence="6" id="KW-0597">Phosphoprotein</keyword>
<keyword evidence="7 18" id="KW-0808">Transferase</keyword>
<dbReference type="PROSITE" id="PS51257">
    <property type="entry name" value="PROKAR_LIPOPROTEIN"/>
    <property type="match status" value="1"/>
</dbReference>
<dbReference type="InterPro" id="IPR005467">
    <property type="entry name" value="His_kinase_dom"/>
</dbReference>